<feature type="domain" description="Alpha-D-phosphohexomutase alpha/beta/alpha" evidence="13">
    <location>
        <begin position="161"/>
        <end position="258"/>
    </location>
</feature>
<evidence type="ECO:0000256" key="10">
    <source>
        <dbReference type="RuleBase" id="RU004327"/>
    </source>
</evidence>
<evidence type="ECO:0000256" key="2">
    <source>
        <dbReference type="ARBA" id="ARBA00022553"/>
    </source>
</evidence>
<dbReference type="InterPro" id="IPR016055">
    <property type="entry name" value="A-D-PHexomutase_a/b/a-I/II/III"/>
</dbReference>
<dbReference type="GO" id="GO:0008966">
    <property type="term" value="F:phosphoglucosamine mutase activity"/>
    <property type="evidence" value="ECO:0007669"/>
    <property type="project" value="UniProtKB-UniRule"/>
</dbReference>
<dbReference type="GO" id="GO:0006048">
    <property type="term" value="P:UDP-N-acetylglucosamine biosynthetic process"/>
    <property type="evidence" value="ECO:0007669"/>
    <property type="project" value="TreeGrafter"/>
</dbReference>
<gene>
    <name evidence="8 15" type="primary">glmM</name>
    <name evidence="15" type="ORF">GCM10009332_00440</name>
</gene>
<evidence type="ECO:0000256" key="5">
    <source>
        <dbReference type="ARBA" id="ARBA00023235"/>
    </source>
</evidence>
<reference evidence="15" key="2">
    <citation type="submission" date="2020-09" db="EMBL/GenBank/DDBJ databases">
        <authorList>
            <person name="Sun Q."/>
            <person name="Ohkuma M."/>
        </authorList>
    </citation>
    <scope>NUCLEOTIDE SEQUENCE</scope>
    <source>
        <strain evidence="15">JCM 30804</strain>
    </source>
</reference>
<comment type="PTM">
    <text evidence="8">Activated by phosphorylation.</text>
</comment>
<dbReference type="InterPro" id="IPR016066">
    <property type="entry name" value="A-D-PHexomutase_CS"/>
</dbReference>
<protein>
    <recommendedName>
        <fullName evidence="7 8">Phosphoglucosamine mutase</fullName>
        <ecNumber evidence="6 8">5.4.2.10</ecNumber>
    </recommendedName>
</protein>
<dbReference type="InterPro" id="IPR005845">
    <property type="entry name" value="A-D-PHexomutase_a/b/a-II"/>
</dbReference>
<dbReference type="CDD" id="cd05802">
    <property type="entry name" value="GlmM"/>
    <property type="match status" value="1"/>
</dbReference>
<dbReference type="Pfam" id="PF00408">
    <property type="entry name" value="PGM_PMM_IV"/>
    <property type="match status" value="1"/>
</dbReference>
<feature type="binding site" evidence="8">
    <location>
        <position position="245"/>
    </location>
    <ligand>
        <name>Mg(2+)</name>
        <dbReference type="ChEBI" id="CHEBI:18420"/>
    </ligand>
</feature>
<dbReference type="GO" id="GO:0005829">
    <property type="term" value="C:cytosol"/>
    <property type="evidence" value="ECO:0007669"/>
    <property type="project" value="TreeGrafter"/>
</dbReference>
<dbReference type="PROSITE" id="PS00710">
    <property type="entry name" value="PGM_PMM"/>
    <property type="match status" value="1"/>
</dbReference>
<dbReference type="FunFam" id="3.40.120.10:FF:000001">
    <property type="entry name" value="Phosphoglucosamine mutase"/>
    <property type="match status" value="1"/>
</dbReference>
<dbReference type="InterPro" id="IPR005844">
    <property type="entry name" value="A-D-PHexomutase_a/b/a-I"/>
</dbReference>
<feature type="modified residue" description="Phosphoserine" evidence="8">
    <location>
        <position position="101"/>
    </location>
</feature>
<evidence type="ECO:0000256" key="8">
    <source>
        <dbReference type="HAMAP-Rule" id="MF_01554"/>
    </source>
</evidence>
<dbReference type="GO" id="GO:0004615">
    <property type="term" value="F:phosphomannomutase activity"/>
    <property type="evidence" value="ECO:0007669"/>
    <property type="project" value="TreeGrafter"/>
</dbReference>
<comment type="cofactor">
    <cofactor evidence="8">
        <name>Mg(2+)</name>
        <dbReference type="ChEBI" id="CHEBI:18420"/>
    </cofactor>
    <text evidence="8">Binds 1 Mg(2+) ion per subunit.</text>
</comment>
<keyword evidence="2 8" id="KW-0597">Phosphoprotein</keyword>
<name>A0A917N5M6_9GAMM</name>
<dbReference type="Proteomes" id="UP000613743">
    <property type="component" value="Unassembled WGS sequence"/>
</dbReference>
<dbReference type="InterPro" id="IPR005841">
    <property type="entry name" value="Alpha-D-phosphohexomutase_SF"/>
</dbReference>
<dbReference type="InterPro" id="IPR005846">
    <property type="entry name" value="A-D-PHexomutase_a/b/a-III"/>
</dbReference>
<keyword evidence="4 8" id="KW-0460">Magnesium</keyword>
<proteinExistence type="inferred from homology"/>
<dbReference type="SUPFAM" id="SSF53738">
    <property type="entry name" value="Phosphoglucomutase, first 3 domains"/>
    <property type="match status" value="3"/>
</dbReference>
<dbReference type="AlphaFoldDB" id="A0A917N5M6"/>
<dbReference type="Pfam" id="PF02878">
    <property type="entry name" value="PGM_PMM_I"/>
    <property type="match status" value="1"/>
</dbReference>
<feature type="binding site" evidence="8">
    <location>
        <position position="247"/>
    </location>
    <ligand>
        <name>Mg(2+)</name>
        <dbReference type="ChEBI" id="CHEBI:18420"/>
    </ligand>
</feature>
<feature type="domain" description="Alpha-D-phosphohexomutase C-terminal" evidence="11">
    <location>
        <begin position="377"/>
        <end position="445"/>
    </location>
</feature>
<dbReference type="SUPFAM" id="SSF55957">
    <property type="entry name" value="Phosphoglucomutase, C-terminal domain"/>
    <property type="match status" value="1"/>
</dbReference>
<comment type="caution">
    <text evidence="15">The sequence shown here is derived from an EMBL/GenBank/DDBJ whole genome shotgun (WGS) entry which is preliminary data.</text>
</comment>
<feature type="binding site" evidence="8">
    <location>
        <position position="249"/>
    </location>
    <ligand>
        <name>Mg(2+)</name>
        <dbReference type="ChEBI" id="CHEBI:18420"/>
    </ligand>
</feature>
<dbReference type="PRINTS" id="PR00509">
    <property type="entry name" value="PGMPMM"/>
</dbReference>
<evidence type="ECO:0000256" key="9">
    <source>
        <dbReference type="RuleBase" id="RU004326"/>
    </source>
</evidence>
<evidence type="ECO:0000313" key="16">
    <source>
        <dbReference type="Proteomes" id="UP000613743"/>
    </source>
</evidence>
<dbReference type="FunFam" id="3.40.120.10:FF:000002">
    <property type="entry name" value="Phosphoglucosamine mutase"/>
    <property type="match status" value="1"/>
</dbReference>
<dbReference type="RefSeq" id="WP_188916671.1">
    <property type="nucleotide sequence ID" value="NZ_BMPZ01000001.1"/>
</dbReference>
<dbReference type="InterPro" id="IPR005843">
    <property type="entry name" value="A-D-PHexomutase_C"/>
</dbReference>
<evidence type="ECO:0000313" key="15">
    <source>
        <dbReference type="EMBL" id="GGI67258.1"/>
    </source>
</evidence>
<dbReference type="Gene3D" id="3.30.310.50">
    <property type="entry name" value="Alpha-D-phosphohexomutase, C-terminal domain"/>
    <property type="match status" value="1"/>
</dbReference>
<dbReference type="Pfam" id="PF02879">
    <property type="entry name" value="PGM_PMM_II"/>
    <property type="match status" value="1"/>
</dbReference>
<comment type="function">
    <text evidence="8 10">Catalyzes the conversion of glucosamine-6-phosphate to glucosamine-1-phosphate.</text>
</comment>
<evidence type="ECO:0000259" key="14">
    <source>
        <dbReference type="Pfam" id="PF02880"/>
    </source>
</evidence>
<evidence type="ECO:0000259" key="11">
    <source>
        <dbReference type="Pfam" id="PF00408"/>
    </source>
</evidence>
<feature type="active site" description="Phosphoserine intermediate" evidence="8">
    <location>
        <position position="101"/>
    </location>
</feature>
<dbReference type="GO" id="GO:0009252">
    <property type="term" value="P:peptidoglycan biosynthetic process"/>
    <property type="evidence" value="ECO:0007669"/>
    <property type="project" value="UniProtKB-ARBA"/>
</dbReference>
<dbReference type="PANTHER" id="PTHR42946:SF1">
    <property type="entry name" value="PHOSPHOGLUCOMUTASE (ALPHA-D-GLUCOSE-1,6-BISPHOSPHATE-DEPENDENT)"/>
    <property type="match status" value="1"/>
</dbReference>
<reference evidence="15" key="1">
    <citation type="journal article" date="2014" name="Int. J. Syst. Evol. Microbiol.">
        <title>Complete genome sequence of Corynebacterium casei LMG S-19264T (=DSM 44701T), isolated from a smear-ripened cheese.</title>
        <authorList>
            <consortium name="US DOE Joint Genome Institute (JGI-PGF)"/>
            <person name="Walter F."/>
            <person name="Albersmeier A."/>
            <person name="Kalinowski J."/>
            <person name="Ruckert C."/>
        </authorList>
    </citation>
    <scope>NUCLEOTIDE SEQUENCE</scope>
    <source>
        <strain evidence="15">JCM 30804</strain>
    </source>
</reference>
<evidence type="ECO:0000256" key="4">
    <source>
        <dbReference type="ARBA" id="ARBA00022842"/>
    </source>
</evidence>
<evidence type="ECO:0000256" key="6">
    <source>
        <dbReference type="ARBA" id="ARBA00066330"/>
    </source>
</evidence>
<dbReference type="EMBL" id="BMPZ01000001">
    <property type="protein sequence ID" value="GGI67258.1"/>
    <property type="molecule type" value="Genomic_DNA"/>
</dbReference>
<dbReference type="GO" id="GO:0000287">
    <property type="term" value="F:magnesium ion binding"/>
    <property type="evidence" value="ECO:0007669"/>
    <property type="project" value="UniProtKB-UniRule"/>
</dbReference>
<dbReference type="FunFam" id="3.30.310.50:FF:000001">
    <property type="entry name" value="Phosphoglucosamine mutase"/>
    <property type="match status" value="1"/>
</dbReference>
<organism evidence="15 16">
    <name type="scientific">Shewanella gelidii</name>
    <dbReference type="NCBI Taxonomy" id="1642821"/>
    <lineage>
        <taxon>Bacteria</taxon>
        <taxon>Pseudomonadati</taxon>
        <taxon>Pseudomonadota</taxon>
        <taxon>Gammaproteobacteria</taxon>
        <taxon>Alteromonadales</taxon>
        <taxon>Shewanellaceae</taxon>
        <taxon>Shewanella</taxon>
    </lineage>
</organism>
<dbReference type="NCBIfam" id="TIGR01455">
    <property type="entry name" value="glmM"/>
    <property type="match status" value="1"/>
</dbReference>
<keyword evidence="3 8" id="KW-0479">Metal-binding</keyword>
<feature type="domain" description="Alpha-D-phosphohexomutase alpha/beta/alpha" evidence="14">
    <location>
        <begin position="262"/>
        <end position="369"/>
    </location>
</feature>
<dbReference type="Gene3D" id="3.40.120.10">
    <property type="entry name" value="Alpha-D-Glucose-1,6-Bisphosphate, subunit A, domain 3"/>
    <property type="match status" value="3"/>
</dbReference>
<accession>A0A917N5M6</accession>
<dbReference type="InterPro" id="IPR006352">
    <property type="entry name" value="GlmM_bact"/>
</dbReference>
<keyword evidence="5 8" id="KW-0413">Isomerase</keyword>
<evidence type="ECO:0000259" key="12">
    <source>
        <dbReference type="Pfam" id="PF02878"/>
    </source>
</evidence>
<dbReference type="HAMAP" id="MF_01554_B">
    <property type="entry name" value="GlmM_B"/>
    <property type="match status" value="1"/>
</dbReference>
<evidence type="ECO:0000256" key="7">
    <source>
        <dbReference type="ARBA" id="ARBA00068193"/>
    </source>
</evidence>
<dbReference type="InterPro" id="IPR036900">
    <property type="entry name" value="A-D-PHexomutase_C_sf"/>
</dbReference>
<comment type="catalytic activity">
    <reaction evidence="8 10">
        <text>alpha-D-glucosamine 1-phosphate = D-glucosamine 6-phosphate</text>
        <dbReference type="Rhea" id="RHEA:23424"/>
        <dbReference type="ChEBI" id="CHEBI:58516"/>
        <dbReference type="ChEBI" id="CHEBI:58725"/>
        <dbReference type="EC" id="5.4.2.10"/>
    </reaction>
</comment>
<evidence type="ECO:0000256" key="1">
    <source>
        <dbReference type="ARBA" id="ARBA00010231"/>
    </source>
</evidence>
<evidence type="ECO:0000256" key="3">
    <source>
        <dbReference type="ARBA" id="ARBA00022723"/>
    </source>
</evidence>
<dbReference type="PANTHER" id="PTHR42946">
    <property type="entry name" value="PHOSPHOHEXOSE MUTASE"/>
    <property type="match status" value="1"/>
</dbReference>
<sequence length="450" mass="47636">MTRKYFGTDGVRGKVGNFPITPSFAMKLGWAAGTVLASSGTKGVIIGKDTRISGYMLESAIEAGLIAAGVNVSLIGPMPTPAVAYLASTFRADAGVVISASHNPYYDNGIKFFSNAGTKLTDAQEQEIEVLLDKAINEDGMACVESDKLGKVKRIEDAAGRYIEFCKGTFPNALSLSGLKIVVDSANGAAYHIAKKVYAELGAEVISINDQPDGININDRCGATDLKSLSIVVQAEEADFGIALDGDADRIMFVDHLGNKVDGDQILYILASSLKAKGKMDGGVVGTLMSNLGLELALREMDIPFVRANVGDRYVVEQLKKTGWKIGGENSGHILSLKHTTTGDGIVASLQVLKAIVESGQSLAELVSGMKMLPQVLINVRVENGNAAAMIEMDAVKQAVKDAEAEMGDSGRVLLRKSGTEPLIRVMVESTDPSGTQRHAEAIAEVIRSL</sequence>
<evidence type="ECO:0000259" key="13">
    <source>
        <dbReference type="Pfam" id="PF02879"/>
    </source>
</evidence>
<feature type="domain" description="Alpha-D-phosphohexomutase alpha/beta/alpha" evidence="12">
    <location>
        <begin position="3"/>
        <end position="135"/>
    </location>
</feature>
<feature type="binding site" description="via phosphate group" evidence="8">
    <location>
        <position position="101"/>
    </location>
    <ligand>
        <name>Mg(2+)</name>
        <dbReference type="ChEBI" id="CHEBI:18420"/>
    </ligand>
</feature>
<dbReference type="Pfam" id="PF02880">
    <property type="entry name" value="PGM_PMM_III"/>
    <property type="match status" value="1"/>
</dbReference>
<dbReference type="NCBIfam" id="NF008139">
    <property type="entry name" value="PRK10887.1"/>
    <property type="match status" value="1"/>
</dbReference>
<dbReference type="GO" id="GO:0005975">
    <property type="term" value="P:carbohydrate metabolic process"/>
    <property type="evidence" value="ECO:0007669"/>
    <property type="project" value="InterPro"/>
</dbReference>
<dbReference type="EC" id="5.4.2.10" evidence="6 8"/>
<dbReference type="InterPro" id="IPR050060">
    <property type="entry name" value="Phosphoglucosamine_mutase"/>
</dbReference>
<comment type="similarity">
    <text evidence="1 8 9">Belongs to the phosphohexose mutase family.</text>
</comment>
<keyword evidence="16" id="KW-1185">Reference proteome</keyword>